<comment type="similarity">
    <text evidence="1">Belongs to the enoyl-CoA hydratase/isomerase family.</text>
</comment>
<proteinExistence type="inferred from homology"/>
<dbReference type="InterPro" id="IPR014748">
    <property type="entry name" value="Enoyl-CoA_hydra_C"/>
</dbReference>
<dbReference type="CDD" id="cd06558">
    <property type="entry name" value="crotonase-like"/>
    <property type="match status" value="1"/>
</dbReference>
<accession>A0A3B0VJK7</accession>
<dbReference type="Gene3D" id="3.90.226.10">
    <property type="entry name" value="2-enoyl-CoA Hydratase, Chain A, domain 1"/>
    <property type="match status" value="1"/>
</dbReference>
<dbReference type="AlphaFoldDB" id="A0A3B0VJK7"/>
<dbReference type="SUPFAM" id="SSF52096">
    <property type="entry name" value="ClpP/crotonase"/>
    <property type="match status" value="1"/>
</dbReference>
<dbReference type="EMBL" id="UOEW01000222">
    <property type="protein sequence ID" value="VAW39222.1"/>
    <property type="molecule type" value="Genomic_DNA"/>
</dbReference>
<dbReference type="Gene3D" id="1.10.12.10">
    <property type="entry name" value="Lyase 2-enoyl-coa Hydratase, Chain A, domain 2"/>
    <property type="match status" value="1"/>
</dbReference>
<evidence type="ECO:0000313" key="2">
    <source>
        <dbReference type="EMBL" id="VAW39222.1"/>
    </source>
</evidence>
<organism evidence="2">
    <name type="scientific">hydrothermal vent metagenome</name>
    <dbReference type="NCBI Taxonomy" id="652676"/>
    <lineage>
        <taxon>unclassified sequences</taxon>
        <taxon>metagenomes</taxon>
        <taxon>ecological metagenomes</taxon>
    </lineage>
</organism>
<dbReference type="PANTHER" id="PTHR42964">
    <property type="entry name" value="ENOYL-COA HYDRATASE"/>
    <property type="match status" value="1"/>
</dbReference>
<evidence type="ECO:0000256" key="1">
    <source>
        <dbReference type="ARBA" id="ARBA00005254"/>
    </source>
</evidence>
<protein>
    <submittedName>
        <fullName evidence="2">Methylglutaconyl-CoA hydratase</fullName>
        <ecNumber evidence="2">4.2.1.18</ecNumber>
    </submittedName>
</protein>
<reference evidence="2" key="1">
    <citation type="submission" date="2018-06" db="EMBL/GenBank/DDBJ databases">
        <authorList>
            <person name="Zhirakovskaya E."/>
        </authorList>
    </citation>
    <scope>NUCLEOTIDE SEQUENCE</scope>
</reference>
<dbReference type="InterPro" id="IPR051683">
    <property type="entry name" value="Enoyl-CoA_Hydratase/Isomerase"/>
</dbReference>
<dbReference type="EC" id="4.2.1.18" evidence="2"/>
<sequence length="267" mass="29446">MKNFSMYKTIKVNTDKQGVTYLTMARPEVHNAFNAEMISEMTSAFEALDKNPDTKIIVMQSEGESFSAGADINWMKDMVNATQAENQEDSLKLAALMRTINFCDKAVIAKVQGLALGGGVGLIACCDIVIANDQAKFGLTEAKLGLVPAVISPYVVDAISARQCRRYFQTAEIFTAKKGYEMGLLSEICPLEQLNELVNKQIKFLLSTGSSAKLISKKLTHSVVARTIPQQKKLDQYTTQVIASVRVSPEGQHGLKSFLEKKKPKWQ</sequence>
<dbReference type="Pfam" id="PF00378">
    <property type="entry name" value="ECH_1"/>
    <property type="match status" value="1"/>
</dbReference>
<dbReference type="GO" id="GO:0004490">
    <property type="term" value="F:methylglutaconyl-CoA hydratase activity"/>
    <property type="evidence" value="ECO:0007669"/>
    <property type="project" value="UniProtKB-EC"/>
</dbReference>
<keyword evidence="2" id="KW-0456">Lyase</keyword>
<dbReference type="InterPro" id="IPR001753">
    <property type="entry name" value="Enoyl-CoA_hydra/iso"/>
</dbReference>
<name>A0A3B0VJK7_9ZZZZ</name>
<gene>
    <name evidence="2" type="ORF">MNBD_GAMMA01-586</name>
</gene>
<dbReference type="GO" id="GO:0008300">
    <property type="term" value="P:isoprenoid catabolic process"/>
    <property type="evidence" value="ECO:0007669"/>
    <property type="project" value="TreeGrafter"/>
</dbReference>
<dbReference type="InterPro" id="IPR029045">
    <property type="entry name" value="ClpP/crotonase-like_dom_sf"/>
</dbReference>
<dbReference type="PANTHER" id="PTHR42964:SF1">
    <property type="entry name" value="POLYKETIDE BIOSYNTHESIS ENOYL-COA HYDRATASE PKSH-RELATED"/>
    <property type="match status" value="1"/>
</dbReference>